<gene>
    <name evidence="1" type="ORF">VP01_432g6</name>
</gene>
<accession>A0A0L6UPZ6</accession>
<dbReference type="EMBL" id="LAVV01009424">
    <property type="protein sequence ID" value="KNZ50606.1"/>
    <property type="molecule type" value="Genomic_DNA"/>
</dbReference>
<organism evidence="1 2">
    <name type="scientific">Puccinia sorghi</name>
    <dbReference type="NCBI Taxonomy" id="27349"/>
    <lineage>
        <taxon>Eukaryota</taxon>
        <taxon>Fungi</taxon>
        <taxon>Dikarya</taxon>
        <taxon>Basidiomycota</taxon>
        <taxon>Pucciniomycotina</taxon>
        <taxon>Pucciniomycetes</taxon>
        <taxon>Pucciniales</taxon>
        <taxon>Pucciniaceae</taxon>
        <taxon>Puccinia</taxon>
    </lineage>
</organism>
<name>A0A0L6UPZ6_9BASI</name>
<comment type="caution">
    <text evidence="1">The sequence shown here is derived from an EMBL/GenBank/DDBJ whole genome shotgun (WGS) entry which is preliminary data.</text>
</comment>
<keyword evidence="2" id="KW-1185">Reference proteome</keyword>
<dbReference type="AlphaFoldDB" id="A0A0L6UPZ6"/>
<sequence>MSGLDVYIAEGSLPDVSKPPMDKLTKRVDTVLPRLDNMDKVVSDRLAQLAGPAWTHSIPS</sequence>
<evidence type="ECO:0000313" key="2">
    <source>
        <dbReference type="Proteomes" id="UP000037035"/>
    </source>
</evidence>
<dbReference type="Proteomes" id="UP000037035">
    <property type="component" value="Unassembled WGS sequence"/>
</dbReference>
<evidence type="ECO:0000313" key="1">
    <source>
        <dbReference type="EMBL" id="KNZ50606.1"/>
    </source>
</evidence>
<reference evidence="1 2" key="1">
    <citation type="submission" date="2015-08" db="EMBL/GenBank/DDBJ databases">
        <title>Next Generation Sequencing and Analysis of the Genome of Puccinia sorghi L Schw, the Causal Agent of Maize Common Rust.</title>
        <authorList>
            <person name="Rochi L."/>
            <person name="Burguener G."/>
            <person name="Darino M."/>
            <person name="Turjanski A."/>
            <person name="Kreff E."/>
            <person name="Dieguez M.J."/>
            <person name="Sacco F."/>
        </authorList>
    </citation>
    <scope>NUCLEOTIDE SEQUENCE [LARGE SCALE GENOMIC DNA]</scope>
    <source>
        <strain evidence="1 2">RO10H11247</strain>
    </source>
</reference>
<dbReference type="VEuPathDB" id="FungiDB:VP01_432g6"/>
<protein>
    <submittedName>
        <fullName evidence="1">Uncharacterized protein</fullName>
    </submittedName>
</protein>
<dbReference type="OrthoDB" id="2505956at2759"/>
<proteinExistence type="predicted"/>